<dbReference type="GO" id="GO:0005886">
    <property type="term" value="C:plasma membrane"/>
    <property type="evidence" value="ECO:0007669"/>
    <property type="project" value="UniProtKB-SubCell"/>
</dbReference>
<name>A0A8T5GG54_9ARCH</name>
<proteinExistence type="predicted"/>
<keyword evidence="3" id="KW-0645">Protease</keyword>
<evidence type="ECO:0000256" key="7">
    <source>
        <dbReference type="ARBA" id="ARBA00023136"/>
    </source>
</evidence>
<comment type="caution">
    <text evidence="9">The sequence shown here is derived from an EMBL/GenBank/DDBJ whole genome shotgun (WGS) entry which is preliminary data.</text>
</comment>
<dbReference type="InterPro" id="IPR019127">
    <property type="entry name" value="Exosortase"/>
</dbReference>
<dbReference type="InterPro" id="IPR026392">
    <property type="entry name" value="Exo/Archaeosortase_dom"/>
</dbReference>
<dbReference type="NCBIfam" id="TIGR04178">
    <property type="entry name" value="exo_archaeo"/>
    <property type="match status" value="1"/>
</dbReference>
<keyword evidence="7 8" id="KW-0472">Membrane</keyword>
<feature type="transmembrane region" description="Helical" evidence="8">
    <location>
        <begin position="61"/>
        <end position="81"/>
    </location>
</feature>
<dbReference type="EMBL" id="JABJNZ010000052">
    <property type="protein sequence ID" value="MBT4870697.1"/>
    <property type="molecule type" value="Genomic_DNA"/>
</dbReference>
<accession>A0A8T5GG54</accession>
<evidence type="ECO:0000256" key="5">
    <source>
        <dbReference type="ARBA" id="ARBA00022801"/>
    </source>
</evidence>
<organism evidence="9 10">
    <name type="scientific">Candidatus Iainarchaeum sp</name>
    <dbReference type="NCBI Taxonomy" id="3101447"/>
    <lineage>
        <taxon>Archaea</taxon>
        <taxon>Candidatus Iainarchaeota</taxon>
        <taxon>Candidatus Iainarchaeia</taxon>
        <taxon>Candidatus Iainarchaeales</taxon>
        <taxon>Candidatus Iainarchaeaceae</taxon>
        <taxon>Candidatus Iainarchaeum</taxon>
    </lineage>
</organism>
<evidence type="ECO:0000313" key="9">
    <source>
        <dbReference type="EMBL" id="MBT4870697.1"/>
    </source>
</evidence>
<evidence type="ECO:0000256" key="3">
    <source>
        <dbReference type="ARBA" id="ARBA00022670"/>
    </source>
</evidence>
<sequence length="158" mass="17631">MKNQKGLLIFLIKFFVIFIILSTLIEFANLLFLREFITFISASYLSLPFSGTTIFVENSIFLVSSSCTGLVSSAILVALLFSSKKPTPISKIFLAIFGVCLLLLLNVPRVMLVLVTAKLGFDADLVHTITWFIMSAFVLVIWYYGNKSIGVKDFSKLI</sequence>
<feature type="transmembrane region" description="Helical" evidence="8">
    <location>
        <begin position="93"/>
        <end position="119"/>
    </location>
</feature>
<dbReference type="AlphaFoldDB" id="A0A8T5GG54"/>
<evidence type="ECO:0000256" key="1">
    <source>
        <dbReference type="ARBA" id="ARBA00004651"/>
    </source>
</evidence>
<dbReference type="Pfam" id="PF09721">
    <property type="entry name" value="Exosortase_EpsH"/>
    <property type="match status" value="1"/>
</dbReference>
<keyword evidence="5" id="KW-0378">Hydrolase</keyword>
<comment type="subcellular location">
    <subcellularLocation>
        <location evidence="1">Cell membrane</location>
        <topology evidence="1">Multi-pass membrane protein</topology>
    </subcellularLocation>
</comment>
<keyword evidence="4 8" id="KW-0812">Transmembrane</keyword>
<protein>
    <submittedName>
        <fullName evidence="9">Archaeosortase/exosortase family protein</fullName>
    </submittedName>
</protein>
<evidence type="ECO:0000256" key="2">
    <source>
        <dbReference type="ARBA" id="ARBA00022475"/>
    </source>
</evidence>
<evidence type="ECO:0000256" key="4">
    <source>
        <dbReference type="ARBA" id="ARBA00022692"/>
    </source>
</evidence>
<dbReference type="GO" id="GO:0008233">
    <property type="term" value="F:peptidase activity"/>
    <property type="evidence" value="ECO:0007669"/>
    <property type="project" value="UniProtKB-KW"/>
</dbReference>
<gene>
    <name evidence="9" type="ORF">HON47_03930</name>
</gene>
<dbReference type="GO" id="GO:0006508">
    <property type="term" value="P:proteolysis"/>
    <property type="evidence" value="ECO:0007669"/>
    <property type="project" value="UniProtKB-KW"/>
</dbReference>
<evidence type="ECO:0000256" key="8">
    <source>
        <dbReference type="SAM" id="Phobius"/>
    </source>
</evidence>
<keyword evidence="2" id="KW-1003">Cell membrane</keyword>
<evidence type="ECO:0000256" key="6">
    <source>
        <dbReference type="ARBA" id="ARBA00022989"/>
    </source>
</evidence>
<reference evidence="9" key="1">
    <citation type="journal article" date="2021" name="ISME J.">
        <title>Mercury methylation by metabolically versatile and cosmopolitan marine bacteria.</title>
        <authorList>
            <person name="Lin H."/>
            <person name="Ascher D.B."/>
            <person name="Myung Y."/>
            <person name="Lamborg C.H."/>
            <person name="Hallam S.J."/>
            <person name="Gionfriddo C.M."/>
            <person name="Holt K.E."/>
            <person name="Moreau J.W."/>
        </authorList>
    </citation>
    <scope>NUCLEOTIDE SEQUENCE</scope>
    <source>
        <strain evidence="9">SI075_bin30</strain>
    </source>
</reference>
<keyword evidence="6 8" id="KW-1133">Transmembrane helix</keyword>
<evidence type="ECO:0000313" key="10">
    <source>
        <dbReference type="Proteomes" id="UP000722459"/>
    </source>
</evidence>
<dbReference type="Proteomes" id="UP000722459">
    <property type="component" value="Unassembled WGS sequence"/>
</dbReference>
<feature type="transmembrane region" description="Helical" evidence="8">
    <location>
        <begin position="6"/>
        <end position="24"/>
    </location>
</feature>
<feature type="transmembrane region" description="Helical" evidence="8">
    <location>
        <begin position="125"/>
        <end position="145"/>
    </location>
</feature>